<accession>A0A3L6T2X0</accession>
<reference evidence="3" key="1">
    <citation type="journal article" date="2019" name="Nat. Commun.">
        <title>The genome of broomcorn millet.</title>
        <authorList>
            <person name="Zou C."/>
            <person name="Miki D."/>
            <person name="Li D."/>
            <person name="Tang Q."/>
            <person name="Xiao L."/>
            <person name="Rajput S."/>
            <person name="Deng P."/>
            <person name="Jia W."/>
            <person name="Huang R."/>
            <person name="Zhang M."/>
            <person name="Sun Y."/>
            <person name="Hu J."/>
            <person name="Fu X."/>
            <person name="Schnable P.S."/>
            <person name="Li F."/>
            <person name="Zhang H."/>
            <person name="Feng B."/>
            <person name="Zhu X."/>
            <person name="Liu R."/>
            <person name="Schnable J.C."/>
            <person name="Zhu J.-K."/>
            <person name="Zhang H."/>
        </authorList>
    </citation>
    <scope>NUCLEOTIDE SEQUENCE [LARGE SCALE GENOMIC DNA]</scope>
</reference>
<dbReference type="Pfam" id="PF26133">
    <property type="entry name" value="DUF8039"/>
    <property type="match status" value="1"/>
</dbReference>
<evidence type="ECO:0000259" key="1">
    <source>
        <dbReference type="Pfam" id="PF26133"/>
    </source>
</evidence>
<comment type="caution">
    <text evidence="2">The sequence shown here is derived from an EMBL/GenBank/DDBJ whole genome shotgun (WGS) entry which is preliminary data.</text>
</comment>
<evidence type="ECO:0000313" key="3">
    <source>
        <dbReference type="Proteomes" id="UP000275267"/>
    </source>
</evidence>
<dbReference type="AlphaFoldDB" id="A0A3L6T2X0"/>
<organism evidence="2 3">
    <name type="scientific">Panicum miliaceum</name>
    <name type="common">Proso millet</name>
    <name type="synonym">Broomcorn millet</name>
    <dbReference type="NCBI Taxonomy" id="4540"/>
    <lineage>
        <taxon>Eukaryota</taxon>
        <taxon>Viridiplantae</taxon>
        <taxon>Streptophyta</taxon>
        <taxon>Embryophyta</taxon>
        <taxon>Tracheophyta</taxon>
        <taxon>Spermatophyta</taxon>
        <taxon>Magnoliopsida</taxon>
        <taxon>Liliopsida</taxon>
        <taxon>Poales</taxon>
        <taxon>Poaceae</taxon>
        <taxon>PACMAD clade</taxon>
        <taxon>Panicoideae</taxon>
        <taxon>Panicodae</taxon>
        <taxon>Paniceae</taxon>
        <taxon>Panicinae</taxon>
        <taxon>Panicum</taxon>
        <taxon>Panicum sect. Panicum</taxon>
    </lineage>
</organism>
<dbReference type="OrthoDB" id="721918at2759"/>
<dbReference type="InterPro" id="IPR058352">
    <property type="entry name" value="DUF8039"/>
</dbReference>
<gene>
    <name evidence="2" type="ORF">C2845_PM05G19040</name>
</gene>
<name>A0A3L6T2X0_PANMI</name>
<keyword evidence="3" id="KW-1185">Reference proteome</keyword>
<evidence type="ECO:0000313" key="2">
    <source>
        <dbReference type="EMBL" id="RLN30281.1"/>
    </source>
</evidence>
<feature type="domain" description="DUF8039" evidence="1">
    <location>
        <begin position="72"/>
        <end position="148"/>
    </location>
</feature>
<dbReference type="EMBL" id="PQIB02000003">
    <property type="protein sequence ID" value="RLN30281.1"/>
    <property type="molecule type" value="Genomic_DNA"/>
</dbReference>
<proteinExistence type="predicted"/>
<dbReference type="Proteomes" id="UP000275267">
    <property type="component" value="Unassembled WGS sequence"/>
</dbReference>
<protein>
    <recommendedName>
        <fullName evidence="1">DUF8039 domain-containing protein</fullName>
    </recommendedName>
</protein>
<sequence length="233" mass="26348">MYRKKKRTRSDADKEEIVGEAITRVMELLRVAGMHILDGLCIPQSGHKSSCEEESHVNEDYNIEDPPPEQDTIDLLTEPTKCSLLDGSGYDMDLALATDYPNRETCHTVPVEYGYAVVQPTYVWANARHINLPIQVGDEITTLDSAKTWPKRKFKDVVTVLNWAYSGHMDKKMKTKSKSKPKLVHKTDFPDYKVPTGWADQGALRMVQGLCEFILKEIVDPKGEFYNGLADSP</sequence>